<evidence type="ECO:0000256" key="4">
    <source>
        <dbReference type="ARBA" id="ARBA00022705"/>
    </source>
</evidence>
<dbReference type="EMBL" id="JAEKNQ010000005">
    <property type="protein sequence ID" value="MBJ7601665.1"/>
    <property type="molecule type" value="Genomic_DNA"/>
</dbReference>
<dbReference type="InterPro" id="IPR008921">
    <property type="entry name" value="DNA_pol3_clamp-load_cplx_C"/>
</dbReference>
<evidence type="ECO:0000259" key="8">
    <source>
        <dbReference type="Pfam" id="PF21694"/>
    </source>
</evidence>
<evidence type="ECO:0000256" key="2">
    <source>
        <dbReference type="ARBA" id="ARBA00022679"/>
    </source>
</evidence>
<dbReference type="GO" id="GO:0003677">
    <property type="term" value="F:DNA binding"/>
    <property type="evidence" value="ECO:0007669"/>
    <property type="project" value="InterPro"/>
</dbReference>
<evidence type="ECO:0000256" key="6">
    <source>
        <dbReference type="ARBA" id="ARBA00034754"/>
    </source>
</evidence>
<evidence type="ECO:0000313" key="9">
    <source>
        <dbReference type="EMBL" id="MBJ7601665.1"/>
    </source>
</evidence>
<organism evidence="9 10">
    <name type="scientific">Candidatus Dormiibacter inghamiae</name>
    <dbReference type="NCBI Taxonomy" id="3127013"/>
    <lineage>
        <taxon>Bacteria</taxon>
        <taxon>Bacillati</taxon>
        <taxon>Candidatus Dormiibacterota</taxon>
        <taxon>Candidatus Dormibacteria</taxon>
        <taxon>Candidatus Dormibacterales</taxon>
        <taxon>Candidatus Dormibacteraceae</taxon>
        <taxon>Candidatus Dormiibacter</taxon>
    </lineage>
</organism>
<dbReference type="GO" id="GO:0006261">
    <property type="term" value="P:DNA-templated DNA replication"/>
    <property type="evidence" value="ECO:0007669"/>
    <property type="project" value="TreeGrafter"/>
</dbReference>
<dbReference type="NCBIfam" id="TIGR01128">
    <property type="entry name" value="holA"/>
    <property type="match status" value="1"/>
</dbReference>
<evidence type="ECO:0000256" key="7">
    <source>
        <dbReference type="ARBA" id="ARBA00049244"/>
    </source>
</evidence>
<accession>A0A934KGF7</accession>
<dbReference type="AlphaFoldDB" id="A0A934KGF7"/>
<dbReference type="GO" id="GO:0009360">
    <property type="term" value="C:DNA polymerase III complex"/>
    <property type="evidence" value="ECO:0007669"/>
    <property type="project" value="TreeGrafter"/>
</dbReference>
<dbReference type="InterPro" id="IPR048466">
    <property type="entry name" value="DNA_pol3_delta-like_C"/>
</dbReference>
<comment type="catalytic activity">
    <reaction evidence="7">
        <text>DNA(n) + a 2'-deoxyribonucleoside 5'-triphosphate = DNA(n+1) + diphosphate</text>
        <dbReference type="Rhea" id="RHEA:22508"/>
        <dbReference type="Rhea" id="RHEA-COMP:17339"/>
        <dbReference type="Rhea" id="RHEA-COMP:17340"/>
        <dbReference type="ChEBI" id="CHEBI:33019"/>
        <dbReference type="ChEBI" id="CHEBI:61560"/>
        <dbReference type="ChEBI" id="CHEBI:173112"/>
        <dbReference type="EC" id="2.7.7.7"/>
    </reaction>
</comment>
<dbReference type="InterPro" id="IPR027417">
    <property type="entry name" value="P-loop_NTPase"/>
</dbReference>
<dbReference type="PANTHER" id="PTHR34388">
    <property type="entry name" value="DNA POLYMERASE III SUBUNIT DELTA"/>
    <property type="match status" value="1"/>
</dbReference>
<dbReference type="SUPFAM" id="SSF52540">
    <property type="entry name" value="P-loop containing nucleoside triphosphate hydrolases"/>
    <property type="match status" value="1"/>
</dbReference>
<dbReference type="InterPro" id="IPR005790">
    <property type="entry name" value="DNA_polIII_delta"/>
</dbReference>
<keyword evidence="2 9" id="KW-0808">Transferase</keyword>
<reference evidence="9 10" key="1">
    <citation type="submission" date="2020-10" db="EMBL/GenBank/DDBJ databases">
        <title>Ca. Dormibacterota MAGs.</title>
        <authorList>
            <person name="Montgomery K."/>
        </authorList>
    </citation>
    <scope>NUCLEOTIDE SEQUENCE [LARGE SCALE GENOMIC DNA]</scope>
    <source>
        <strain evidence="9">SC8811_S16_3</strain>
    </source>
</reference>
<sequence length="312" mass="34434">MAGPVSVLLLHGDEQFLIDEEARRMLADWRRELVSDFGYEAVDSAGLNVDRLRDSVLQAPFLDPYRVVAVRGIAGRRADGLASGLNTIPDSTRLLLAVNGRLPSASKLLRAVVAAGGAVREYPPLKARALNEWVARRARELDLPAAAAATVARRARPDLAVLDSELHKLAAYRAGGYQLDQATIDELVVPGHPEEIFRLADTLLPRPSPVTWRVLDDLLLREPATTIAYRLSRHLALVLEVRTRQDRGETVSQVQAKMREHPFVVQKAYETARSVSAAQLEVGLRVFLDYEWEVKSGQIDSELGLSTALARL</sequence>
<keyword evidence="3 9" id="KW-0548">Nucleotidyltransferase</keyword>
<keyword evidence="5" id="KW-0239">DNA-directed DNA polymerase</keyword>
<evidence type="ECO:0000256" key="3">
    <source>
        <dbReference type="ARBA" id="ARBA00022695"/>
    </source>
</evidence>
<dbReference type="Gene3D" id="3.40.50.300">
    <property type="entry name" value="P-loop containing nucleotide triphosphate hydrolases"/>
    <property type="match status" value="1"/>
</dbReference>
<keyword evidence="4" id="KW-0235">DNA replication</keyword>
<dbReference type="GO" id="GO:0003887">
    <property type="term" value="F:DNA-directed DNA polymerase activity"/>
    <property type="evidence" value="ECO:0007669"/>
    <property type="project" value="UniProtKB-KW"/>
</dbReference>
<protein>
    <recommendedName>
        <fullName evidence="1">DNA-directed DNA polymerase</fullName>
        <ecNumber evidence="1">2.7.7.7</ecNumber>
    </recommendedName>
</protein>
<name>A0A934KGF7_9BACT</name>
<comment type="similarity">
    <text evidence="6">Belongs to the DNA polymerase HolA subunit family.</text>
</comment>
<dbReference type="PANTHER" id="PTHR34388:SF1">
    <property type="entry name" value="DNA POLYMERASE III SUBUNIT DELTA"/>
    <property type="match status" value="1"/>
</dbReference>
<evidence type="ECO:0000256" key="1">
    <source>
        <dbReference type="ARBA" id="ARBA00012417"/>
    </source>
</evidence>
<dbReference type="Pfam" id="PF21694">
    <property type="entry name" value="DNA_pol3_delta_C"/>
    <property type="match status" value="1"/>
</dbReference>
<proteinExistence type="inferred from homology"/>
<evidence type="ECO:0000256" key="5">
    <source>
        <dbReference type="ARBA" id="ARBA00022932"/>
    </source>
</evidence>
<gene>
    <name evidence="9" type="primary">holA</name>
    <name evidence="9" type="ORF">JF888_00455</name>
</gene>
<dbReference type="SUPFAM" id="SSF48019">
    <property type="entry name" value="post-AAA+ oligomerization domain-like"/>
    <property type="match status" value="1"/>
</dbReference>
<dbReference type="EC" id="2.7.7.7" evidence="1"/>
<dbReference type="RefSeq" id="WP_338176018.1">
    <property type="nucleotide sequence ID" value="NZ_JAEKNQ010000005.1"/>
</dbReference>
<feature type="domain" description="DNA polymerase III delta subunit-like C-terminal" evidence="8">
    <location>
        <begin position="194"/>
        <end position="311"/>
    </location>
</feature>
<evidence type="ECO:0000313" key="10">
    <source>
        <dbReference type="Proteomes" id="UP000620075"/>
    </source>
</evidence>
<dbReference type="Gene3D" id="1.20.272.10">
    <property type="match status" value="1"/>
</dbReference>
<comment type="caution">
    <text evidence="9">The sequence shown here is derived from an EMBL/GenBank/DDBJ whole genome shotgun (WGS) entry which is preliminary data.</text>
</comment>
<dbReference type="Proteomes" id="UP000620075">
    <property type="component" value="Unassembled WGS sequence"/>
</dbReference>